<evidence type="ECO:0000256" key="2">
    <source>
        <dbReference type="SAM" id="MobiDB-lite"/>
    </source>
</evidence>
<dbReference type="PROSITE" id="PS51031">
    <property type="entry name" value="BESS"/>
    <property type="match status" value="1"/>
</dbReference>
<dbReference type="AlphaFoldDB" id="A0A6P7F937"/>
<feature type="domain" description="BESS" evidence="3">
    <location>
        <begin position="41"/>
        <end position="80"/>
    </location>
</feature>
<feature type="compositionally biased region" description="Polar residues" evidence="2">
    <location>
        <begin position="113"/>
        <end position="125"/>
    </location>
</feature>
<feature type="region of interest" description="Disordered" evidence="2">
    <location>
        <begin position="83"/>
        <end position="148"/>
    </location>
</feature>
<reference evidence="4 5" key="1">
    <citation type="submission" date="2025-04" db="UniProtKB">
        <authorList>
            <consortium name="RefSeq"/>
        </authorList>
    </citation>
    <scope>IDENTIFICATION</scope>
    <source>
        <tissue evidence="4 5">Whole insect</tissue>
    </source>
</reference>
<dbReference type="GO" id="GO:0005634">
    <property type="term" value="C:nucleus"/>
    <property type="evidence" value="ECO:0007669"/>
    <property type="project" value="UniProtKB-SubCell"/>
</dbReference>
<proteinExistence type="predicted"/>
<organism evidence="5">
    <name type="scientific">Diabrotica virgifera virgifera</name>
    <name type="common">western corn rootworm</name>
    <dbReference type="NCBI Taxonomy" id="50390"/>
    <lineage>
        <taxon>Eukaryota</taxon>
        <taxon>Metazoa</taxon>
        <taxon>Ecdysozoa</taxon>
        <taxon>Arthropoda</taxon>
        <taxon>Hexapoda</taxon>
        <taxon>Insecta</taxon>
        <taxon>Pterygota</taxon>
        <taxon>Neoptera</taxon>
        <taxon>Endopterygota</taxon>
        <taxon>Coleoptera</taxon>
        <taxon>Polyphaga</taxon>
        <taxon>Cucujiformia</taxon>
        <taxon>Chrysomeloidea</taxon>
        <taxon>Chrysomelidae</taxon>
        <taxon>Galerucinae</taxon>
        <taxon>Diabroticina</taxon>
        <taxon>Diabroticites</taxon>
        <taxon>Diabrotica</taxon>
    </lineage>
</organism>
<dbReference type="GO" id="GO:0003677">
    <property type="term" value="F:DNA binding"/>
    <property type="evidence" value="ECO:0007669"/>
    <property type="project" value="InterPro"/>
</dbReference>
<evidence type="ECO:0000313" key="5">
    <source>
        <dbReference type="RefSeq" id="XP_028132066.1"/>
    </source>
</evidence>
<gene>
    <name evidence="4 5" type="primary">LOC114327596</name>
</gene>
<feature type="compositionally biased region" description="Polar residues" evidence="2">
    <location>
        <begin position="132"/>
        <end position="148"/>
    </location>
</feature>
<sequence length="148" mass="16952">MTPSNVEEMDKPVGRSRNKKPVTSYETSLLEMLKAKQNEEINEDKHFPLMLVPMMGRLNDDQKHYAKIEILNVMQNAANYITQPPQPAFPQSFQHHHDGASQAHYTGNKKYRQSQNTESLQQYDNNVRRNVLSPSSASDSDVCDMSNQ</sequence>
<comment type="subcellular location">
    <subcellularLocation>
        <location evidence="1">Nucleus</location>
    </subcellularLocation>
</comment>
<evidence type="ECO:0000313" key="4">
    <source>
        <dbReference type="RefSeq" id="XP_028132065.1"/>
    </source>
</evidence>
<accession>A0A6P7F937</accession>
<dbReference type="RefSeq" id="XP_028132065.1">
    <property type="nucleotide sequence ID" value="XM_028276264.1"/>
</dbReference>
<evidence type="ECO:0000256" key="1">
    <source>
        <dbReference type="PROSITE-ProRule" id="PRU00371"/>
    </source>
</evidence>
<dbReference type="InterPro" id="IPR004210">
    <property type="entry name" value="BESS_motif"/>
</dbReference>
<protein>
    <submittedName>
        <fullName evidence="4 5">Uncharacterized protein LOC114327596</fullName>
    </submittedName>
</protein>
<evidence type="ECO:0000259" key="3">
    <source>
        <dbReference type="PROSITE" id="PS51031"/>
    </source>
</evidence>
<keyword evidence="1" id="KW-0539">Nucleus</keyword>
<name>A0A6P7F937_DIAVI</name>
<dbReference type="RefSeq" id="XP_028132066.1">
    <property type="nucleotide sequence ID" value="XM_028276265.1"/>
</dbReference>
<feature type="region of interest" description="Disordered" evidence="2">
    <location>
        <begin position="1"/>
        <end position="24"/>
    </location>
</feature>